<dbReference type="SUPFAM" id="SSF52317">
    <property type="entry name" value="Class I glutamine amidotransferase-like"/>
    <property type="match status" value="1"/>
</dbReference>
<keyword evidence="1" id="KW-0805">Transcription regulation</keyword>
<dbReference type="Proteomes" id="UP001320831">
    <property type="component" value="Unassembled WGS sequence"/>
</dbReference>
<dbReference type="InterPro" id="IPR009057">
    <property type="entry name" value="Homeodomain-like_sf"/>
</dbReference>
<organism evidence="5 6">
    <name type="scientific">Chelativorans salis</name>
    <dbReference type="NCBI Taxonomy" id="2978478"/>
    <lineage>
        <taxon>Bacteria</taxon>
        <taxon>Pseudomonadati</taxon>
        <taxon>Pseudomonadota</taxon>
        <taxon>Alphaproteobacteria</taxon>
        <taxon>Hyphomicrobiales</taxon>
        <taxon>Phyllobacteriaceae</taxon>
        <taxon>Chelativorans</taxon>
    </lineage>
</organism>
<proteinExistence type="predicted"/>
<dbReference type="Pfam" id="PF01965">
    <property type="entry name" value="DJ-1_PfpI"/>
    <property type="match status" value="1"/>
</dbReference>
<protein>
    <submittedName>
        <fullName evidence="5">Helix-turn-helix domain-containing protein</fullName>
    </submittedName>
</protein>
<evidence type="ECO:0000313" key="6">
    <source>
        <dbReference type="Proteomes" id="UP001320831"/>
    </source>
</evidence>
<evidence type="ECO:0000313" key="5">
    <source>
        <dbReference type="EMBL" id="MCT7378657.1"/>
    </source>
</evidence>
<accession>A0ABT2LXS4</accession>
<dbReference type="PANTHER" id="PTHR43130">
    <property type="entry name" value="ARAC-FAMILY TRANSCRIPTIONAL REGULATOR"/>
    <property type="match status" value="1"/>
</dbReference>
<evidence type="ECO:0000259" key="4">
    <source>
        <dbReference type="PROSITE" id="PS01124"/>
    </source>
</evidence>
<dbReference type="CDD" id="cd03138">
    <property type="entry name" value="GATase1_AraC_2"/>
    <property type="match status" value="1"/>
</dbReference>
<evidence type="ECO:0000256" key="3">
    <source>
        <dbReference type="ARBA" id="ARBA00023163"/>
    </source>
</evidence>
<keyword evidence="3" id="KW-0804">Transcription</keyword>
<dbReference type="PANTHER" id="PTHR43130:SF3">
    <property type="entry name" value="HTH-TYPE TRANSCRIPTIONAL REGULATOR RV1931C"/>
    <property type="match status" value="1"/>
</dbReference>
<dbReference type="InterPro" id="IPR018062">
    <property type="entry name" value="HTH_AraC-typ_CS"/>
</dbReference>
<reference evidence="5 6" key="1">
    <citation type="submission" date="2022-09" db="EMBL/GenBank/DDBJ databases">
        <title>Chelativorans salina sp. nov., a novel slightly halophilic bacterium isolated from a saline lake sediment enrichment.</title>
        <authorList>
            <person name="Gao L."/>
            <person name="Fang B.-Z."/>
            <person name="Li W.-J."/>
        </authorList>
    </citation>
    <scope>NUCLEOTIDE SEQUENCE [LARGE SCALE GENOMIC DNA]</scope>
    <source>
        <strain evidence="5 6">EGI FJ00035</strain>
    </source>
</reference>
<dbReference type="InterPro" id="IPR018060">
    <property type="entry name" value="HTH_AraC"/>
</dbReference>
<dbReference type="PRINTS" id="PR00032">
    <property type="entry name" value="HTHARAC"/>
</dbReference>
<dbReference type="Pfam" id="PF12833">
    <property type="entry name" value="HTH_18"/>
    <property type="match status" value="1"/>
</dbReference>
<dbReference type="SMART" id="SM00342">
    <property type="entry name" value="HTH_ARAC"/>
    <property type="match status" value="1"/>
</dbReference>
<name>A0ABT2LXS4_9HYPH</name>
<dbReference type="PROSITE" id="PS00041">
    <property type="entry name" value="HTH_ARAC_FAMILY_1"/>
    <property type="match status" value="1"/>
</dbReference>
<dbReference type="Gene3D" id="3.40.50.880">
    <property type="match status" value="1"/>
</dbReference>
<dbReference type="InterPro" id="IPR020449">
    <property type="entry name" value="Tscrpt_reg_AraC-type_HTH"/>
</dbReference>
<evidence type="ECO:0000256" key="2">
    <source>
        <dbReference type="ARBA" id="ARBA00023125"/>
    </source>
</evidence>
<keyword evidence="6" id="KW-1185">Reference proteome</keyword>
<sequence length="349" mass="38703">MPKRVSIVVFRECDPSIIYGVFDTLWAAGRFLKNSAGQPLFEPSIIAAEHGPLELITGVSIIPQASIEDIEQTDIVFVPNVIVFTPEELHALDRRLIAWVAKMHRQGAVICSACGGSLVLAAAGLLSGRETTTHWSHVPVFRREFPDVKLHEDRILVQTGEGHSIISCGGASSWQDLSLLLIARYGSGEEAIRISRLFLYQWHRDGQLPYASMAVNVVHGDAVILKCQTWLAGNYDRADIIPEVTRLSGLPKRTFDRRFKAVTGYSPLAYVQALRIEEAKQMLETGSAPVDAIGREVGYEDASSFSRLFRRLTGISPGDYRRRFRIPEYARPRSLDTRPSGAMKGSAKV</sequence>
<comment type="caution">
    <text evidence="5">The sequence shown here is derived from an EMBL/GenBank/DDBJ whole genome shotgun (WGS) entry which is preliminary data.</text>
</comment>
<dbReference type="InterPro" id="IPR029062">
    <property type="entry name" value="Class_I_gatase-like"/>
</dbReference>
<dbReference type="EMBL" id="JAOCZP010000017">
    <property type="protein sequence ID" value="MCT7378657.1"/>
    <property type="molecule type" value="Genomic_DNA"/>
</dbReference>
<keyword evidence="2" id="KW-0238">DNA-binding</keyword>
<dbReference type="SUPFAM" id="SSF46689">
    <property type="entry name" value="Homeodomain-like"/>
    <property type="match status" value="2"/>
</dbReference>
<dbReference type="InterPro" id="IPR002818">
    <property type="entry name" value="DJ-1/PfpI"/>
</dbReference>
<dbReference type="InterPro" id="IPR052158">
    <property type="entry name" value="INH-QAR"/>
</dbReference>
<feature type="domain" description="HTH araC/xylS-type" evidence="4">
    <location>
        <begin position="225"/>
        <end position="323"/>
    </location>
</feature>
<dbReference type="PROSITE" id="PS01124">
    <property type="entry name" value="HTH_ARAC_FAMILY_2"/>
    <property type="match status" value="1"/>
</dbReference>
<dbReference type="RefSeq" id="WP_260907698.1">
    <property type="nucleotide sequence ID" value="NZ_JAOCZP010000017.1"/>
</dbReference>
<evidence type="ECO:0000256" key="1">
    <source>
        <dbReference type="ARBA" id="ARBA00023015"/>
    </source>
</evidence>
<dbReference type="Gene3D" id="1.10.10.60">
    <property type="entry name" value="Homeodomain-like"/>
    <property type="match status" value="2"/>
</dbReference>
<gene>
    <name evidence="5" type="ORF">N5A92_26985</name>
</gene>